<accession>A0A1Z5YUG3</accession>
<dbReference type="PROSITE" id="PS51257">
    <property type="entry name" value="PROKAR_LIPOPROTEIN"/>
    <property type="match status" value="1"/>
</dbReference>
<evidence type="ECO:0000313" key="1">
    <source>
        <dbReference type="EMBL" id="OUJ02188.1"/>
    </source>
</evidence>
<gene>
    <name evidence="1" type="ORF">HK14_06715</name>
</gene>
<reference evidence="1 2" key="1">
    <citation type="submission" date="2014-06" db="EMBL/GenBank/DDBJ databases">
        <authorList>
            <person name="Ju J."/>
            <person name="Zhang J."/>
        </authorList>
    </citation>
    <scope>NUCLEOTIDE SEQUENCE [LARGE SCALE GENOMIC DNA]</scope>
    <source>
        <strain evidence="1 2">DsW_47</strain>
    </source>
</reference>
<comment type="caution">
    <text evidence="1">The sequence shown here is derived from an EMBL/GenBank/DDBJ whole genome shotgun (WGS) entry which is preliminary data.</text>
</comment>
<dbReference type="RefSeq" id="WP_086651304.1">
    <property type="nucleotide sequence ID" value="NZ_JOMQ01000032.1"/>
</dbReference>
<evidence type="ECO:0000313" key="2">
    <source>
        <dbReference type="Proteomes" id="UP000196086"/>
    </source>
</evidence>
<sequence length="324" mass="35814">MTAYYRLLLPLLLLSACKLPDSTERAFYGNQSSTWNAPATIAPYPRAKLETLFAQLNLQLPPDLPEATAMTFQATALPSGFVAISRYKLSVSAIHVPETGAGRESAIAVNSLLFNRLVLSATNTDTPARQKEETLAFLPAGKNNNSTLIHPPFPAANPLLVSFDDGYTLAKKPTFSFQITSPGHAPYIVPFMTESLRQRIKLFRAWLLQAEAKDDAEFYGKNKLAYPVKTENMMDFLRARGNQHLYPFAALQDGREGLVSVSCQFLNPTDKTWHCKATKTIGGQDFALSVVTYLESDKVKPPASDASLPPNLAHIFKMRFLLDN</sequence>
<organism evidence="1 2">
    <name type="scientific">Acetobacter cibinongensis</name>
    <dbReference type="NCBI Taxonomy" id="146475"/>
    <lineage>
        <taxon>Bacteria</taxon>
        <taxon>Pseudomonadati</taxon>
        <taxon>Pseudomonadota</taxon>
        <taxon>Alphaproteobacteria</taxon>
        <taxon>Acetobacterales</taxon>
        <taxon>Acetobacteraceae</taxon>
        <taxon>Acetobacter</taxon>
    </lineage>
</organism>
<dbReference type="AlphaFoldDB" id="A0A1Z5YUG3"/>
<protein>
    <submittedName>
        <fullName evidence="1">Uncharacterized protein</fullName>
    </submittedName>
</protein>
<proteinExistence type="predicted"/>
<name>A0A1Z5YUG3_9PROT</name>
<dbReference type="EMBL" id="JOMQ01000032">
    <property type="protein sequence ID" value="OUJ02188.1"/>
    <property type="molecule type" value="Genomic_DNA"/>
</dbReference>
<dbReference type="Proteomes" id="UP000196086">
    <property type="component" value="Unassembled WGS sequence"/>
</dbReference>